<sequence>MTSLASVRHMALAMVALAVVVISAGWASAQESEAAAESDAAAAASADNSATASNSTTSDRATSEGPAPADDVRDDPKELQKAMEALPEEVREDAQTALDRFQETGKTLAAAMLALRTDQLRYRNGLEQTPEAAVRFREQRTRTWQLMQEQFTNALELIRFLPSIDAARYLVTMVQHRLEHDIYDAETYEAAARMLDLGQNYQFLFLAAARSAVVSGEFEAAKNLYDVLNDEGLEEADRRLKYQLQILEEQYDVEQAAIERTDADSLPHIRIETTQGDVLIELFPEAAPSAVAHFRKLVKEGFYDGMDFSAVSQNLLAMTGDSSNDGRGNSGEFLIDEHGHEESRPGLRGSVVMAKLPIGEGKFIEHSGSSQIAILFLPIPGISESQSVIGRVIEGMDVVSRLRRIDPTKKKEQGQIQLPPDAVLRAEIVRFGADLPEPEYVDLQAEVEKAVKAGLLKPKSPDAPQQ</sequence>
<dbReference type="PROSITE" id="PS50072">
    <property type="entry name" value="CSA_PPIASE_2"/>
    <property type="match status" value="1"/>
</dbReference>
<keyword evidence="8" id="KW-1185">Reference proteome</keyword>
<evidence type="ECO:0000256" key="3">
    <source>
        <dbReference type="ARBA" id="ARBA00023235"/>
    </source>
</evidence>
<feature type="chain" id="PRO_5022786659" description="peptidylprolyl isomerase" evidence="5">
    <location>
        <begin position="30"/>
        <end position="466"/>
    </location>
</feature>
<dbReference type="Proteomes" id="UP000319908">
    <property type="component" value="Unassembled WGS sequence"/>
</dbReference>
<evidence type="ECO:0000259" key="6">
    <source>
        <dbReference type="PROSITE" id="PS50072"/>
    </source>
</evidence>
<evidence type="ECO:0000313" key="7">
    <source>
        <dbReference type="EMBL" id="TWU19695.1"/>
    </source>
</evidence>
<keyword evidence="2" id="KW-0697">Rotamase</keyword>
<evidence type="ECO:0000256" key="1">
    <source>
        <dbReference type="ARBA" id="ARBA00013194"/>
    </source>
</evidence>
<dbReference type="InterPro" id="IPR044666">
    <property type="entry name" value="Cyclophilin_A-like"/>
</dbReference>
<feature type="compositionally biased region" description="Low complexity" evidence="4">
    <location>
        <begin position="31"/>
        <end position="60"/>
    </location>
</feature>
<gene>
    <name evidence="7" type="ORF">Poly21_18700</name>
</gene>
<evidence type="ECO:0000256" key="4">
    <source>
        <dbReference type="SAM" id="MobiDB-lite"/>
    </source>
</evidence>
<dbReference type="PANTHER" id="PTHR45625">
    <property type="entry name" value="PEPTIDYL-PROLYL CIS-TRANS ISOMERASE-RELATED"/>
    <property type="match status" value="1"/>
</dbReference>
<dbReference type="InterPro" id="IPR029000">
    <property type="entry name" value="Cyclophilin-like_dom_sf"/>
</dbReference>
<evidence type="ECO:0000313" key="8">
    <source>
        <dbReference type="Proteomes" id="UP000319908"/>
    </source>
</evidence>
<name>A0A5C6C6G8_9BACT</name>
<feature type="signal peptide" evidence="5">
    <location>
        <begin position="1"/>
        <end position="29"/>
    </location>
</feature>
<dbReference type="InterPro" id="IPR002130">
    <property type="entry name" value="Cyclophilin-type_PPIase_dom"/>
</dbReference>
<reference evidence="7 8" key="1">
    <citation type="journal article" date="2020" name="Antonie Van Leeuwenhoek">
        <title>Rhodopirellula heiligendammensis sp. nov., Rhodopirellula pilleata sp. nov., and Rhodopirellula solitaria sp. nov. isolated from natural or artificial marine surfaces in Northern Germany and California, USA, and emended description of the genus Rhodopirellula.</title>
        <authorList>
            <person name="Kallscheuer N."/>
            <person name="Wiegand S."/>
            <person name="Jogler M."/>
            <person name="Boedeker C."/>
            <person name="Peeters S.H."/>
            <person name="Rast P."/>
            <person name="Heuer A."/>
            <person name="Jetten M.S.M."/>
            <person name="Rohde M."/>
            <person name="Jogler C."/>
        </authorList>
    </citation>
    <scope>NUCLEOTIDE SEQUENCE [LARGE SCALE GENOMIC DNA]</scope>
    <source>
        <strain evidence="7 8">Poly21</strain>
    </source>
</reference>
<accession>A0A5C6C6G8</accession>
<dbReference type="EC" id="5.2.1.8" evidence="1"/>
<proteinExistence type="predicted"/>
<dbReference type="OrthoDB" id="270889at2"/>
<comment type="caution">
    <text evidence="7">The sequence shown here is derived from an EMBL/GenBank/DDBJ whole genome shotgun (WGS) entry which is preliminary data.</text>
</comment>
<dbReference type="PANTHER" id="PTHR45625:SF4">
    <property type="entry name" value="PEPTIDYLPROLYL ISOMERASE DOMAIN AND WD REPEAT-CONTAINING PROTEIN 1"/>
    <property type="match status" value="1"/>
</dbReference>
<dbReference type="GO" id="GO:0003755">
    <property type="term" value="F:peptidyl-prolyl cis-trans isomerase activity"/>
    <property type="evidence" value="ECO:0007669"/>
    <property type="project" value="UniProtKB-KW"/>
</dbReference>
<dbReference type="EMBL" id="SJPU01000001">
    <property type="protein sequence ID" value="TWU19695.1"/>
    <property type="molecule type" value="Genomic_DNA"/>
</dbReference>
<organism evidence="7 8">
    <name type="scientific">Allorhodopirellula heiligendammensis</name>
    <dbReference type="NCBI Taxonomy" id="2714739"/>
    <lineage>
        <taxon>Bacteria</taxon>
        <taxon>Pseudomonadati</taxon>
        <taxon>Planctomycetota</taxon>
        <taxon>Planctomycetia</taxon>
        <taxon>Pirellulales</taxon>
        <taxon>Pirellulaceae</taxon>
        <taxon>Allorhodopirellula</taxon>
    </lineage>
</organism>
<evidence type="ECO:0000256" key="2">
    <source>
        <dbReference type="ARBA" id="ARBA00023110"/>
    </source>
</evidence>
<protein>
    <recommendedName>
        <fullName evidence="1">peptidylprolyl isomerase</fullName>
        <ecNumber evidence="1">5.2.1.8</ecNumber>
    </recommendedName>
</protein>
<dbReference type="AlphaFoldDB" id="A0A5C6C6G8"/>
<keyword evidence="5" id="KW-0732">Signal</keyword>
<dbReference type="Pfam" id="PF00160">
    <property type="entry name" value="Pro_isomerase"/>
    <property type="match status" value="1"/>
</dbReference>
<dbReference type="Gene3D" id="2.40.100.10">
    <property type="entry name" value="Cyclophilin-like"/>
    <property type="match status" value="1"/>
</dbReference>
<evidence type="ECO:0000256" key="5">
    <source>
        <dbReference type="SAM" id="SignalP"/>
    </source>
</evidence>
<keyword evidence="3 7" id="KW-0413">Isomerase</keyword>
<feature type="domain" description="PPIase cyclophilin-type" evidence="6">
    <location>
        <begin position="276"/>
        <end position="430"/>
    </location>
</feature>
<feature type="region of interest" description="Disordered" evidence="4">
    <location>
        <begin position="31"/>
        <end position="75"/>
    </location>
</feature>
<dbReference type="SUPFAM" id="SSF50891">
    <property type="entry name" value="Cyclophilin-like"/>
    <property type="match status" value="1"/>
</dbReference>